<organism evidence="2 3">
    <name type="scientific">Carboxydothermus pertinax</name>
    <dbReference type="NCBI Taxonomy" id="870242"/>
    <lineage>
        <taxon>Bacteria</taxon>
        <taxon>Bacillati</taxon>
        <taxon>Bacillota</taxon>
        <taxon>Clostridia</taxon>
        <taxon>Thermoanaerobacterales</taxon>
        <taxon>Thermoanaerobacteraceae</taxon>
        <taxon>Carboxydothermus</taxon>
    </lineage>
</organism>
<evidence type="ECO:0000259" key="1">
    <source>
        <dbReference type="SMART" id="SM00387"/>
    </source>
</evidence>
<sequence>MGMIIEIRAETDILTARQAGRELAKKAGFGLIDETRIVTAISELARNILKYAGTGTVKINSISKEGKKGIEIICEDEGPGIADLDRVLKGGFSTSGGLGRGISGTRELMDEFHIESELGHGTKVVVRKWLRN</sequence>
<evidence type="ECO:0000313" key="3">
    <source>
        <dbReference type="Proteomes" id="UP000187485"/>
    </source>
</evidence>
<dbReference type="InterPro" id="IPR036890">
    <property type="entry name" value="HATPase_C_sf"/>
</dbReference>
<name>A0A1L8CTJ1_9THEO</name>
<comment type="caution">
    <text evidence="2">The sequence shown here is derived from an EMBL/GenBank/DDBJ whole genome shotgun (WGS) entry which is preliminary data.</text>
</comment>
<dbReference type="SUPFAM" id="SSF55874">
    <property type="entry name" value="ATPase domain of HSP90 chaperone/DNA topoisomerase II/histidine kinase"/>
    <property type="match status" value="1"/>
</dbReference>
<keyword evidence="3" id="KW-1185">Reference proteome</keyword>
<accession>A0A1L8CTJ1</accession>
<dbReference type="Gene3D" id="3.30.565.10">
    <property type="entry name" value="Histidine kinase-like ATPase, C-terminal domain"/>
    <property type="match status" value="1"/>
</dbReference>
<dbReference type="CDD" id="cd16934">
    <property type="entry name" value="HATPase_RsbT-like"/>
    <property type="match status" value="1"/>
</dbReference>
<proteinExistence type="predicted"/>
<dbReference type="STRING" id="870242.cpu_07600"/>
<dbReference type="Pfam" id="PF02518">
    <property type="entry name" value="HATPase_c"/>
    <property type="match status" value="1"/>
</dbReference>
<reference evidence="3" key="1">
    <citation type="submission" date="2016-12" db="EMBL/GenBank/DDBJ databases">
        <title>Draft Genome Sequences od Carboxydothermus pertinax and islandicus, Hydrogenogenic Carboxydotrophic Bacteria.</title>
        <authorList>
            <person name="Fukuyama Y."/>
            <person name="Ohmae K."/>
            <person name="Yoneda Y."/>
            <person name="Yoshida T."/>
            <person name="Sako Y."/>
        </authorList>
    </citation>
    <scope>NUCLEOTIDE SEQUENCE [LARGE SCALE GENOMIC DNA]</scope>
    <source>
        <strain evidence="3">Ug1</strain>
    </source>
</reference>
<keyword evidence="2" id="KW-0418">Kinase</keyword>
<gene>
    <name evidence="2" type="ORF">cpu_07600</name>
</gene>
<dbReference type="GO" id="GO:0004674">
    <property type="term" value="F:protein serine/threonine kinase activity"/>
    <property type="evidence" value="ECO:0007669"/>
    <property type="project" value="UniProtKB-KW"/>
</dbReference>
<dbReference type="AlphaFoldDB" id="A0A1L8CTJ1"/>
<keyword evidence="2" id="KW-0808">Transferase</keyword>
<dbReference type="InterPro" id="IPR003594">
    <property type="entry name" value="HATPase_dom"/>
</dbReference>
<protein>
    <submittedName>
        <fullName evidence="2">Serine/threonine protein kinase</fullName>
    </submittedName>
</protein>
<dbReference type="OrthoDB" id="9799195at2"/>
<feature type="domain" description="Histidine kinase/HSP90-like ATPase" evidence="1">
    <location>
        <begin position="32"/>
        <end position="132"/>
    </location>
</feature>
<dbReference type="EMBL" id="BDJK01000010">
    <property type="protein sequence ID" value="GAV22250.1"/>
    <property type="molecule type" value="Genomic_DNA"/>
</dbReference>
<evidence type="ECO:0000313" key="2">
    <source>
        <dbReference type="EMBL" id="GAV22250.1"/>
    </source>
</evidence>
<dbReference type="Proteomes" id="UP000187485">
    <property type="component" value="Unassembled WGS sequence"/>
</dbReference>
<dbReference type="SMART" id="SM00387">
    <property type="entry name" value="HATPase_c"/>
    <property type="match status" value="1"/>
</dbReference>
<keyword evidence="2" id="KW-0723">Serine/threonine-protein kinase</keyword>